<dbReference type="AlphaFoldDB" id="A0A7R9BM50"/>
<dbReference type="SUPFAM" id="SSF63887">
    <property type="entry name" value="P-domain of calnexin/calreticulin"/>
    <property type="match status" value="1"/>
</dbReference>
<dbReference type="GO" id="GO:0036503">
    <property type="term" value="P:ERAD pathway"/>
    <property type="evidence" value="ECO:0007669"/>
    <property type="project" value="TreeGrafter"/>
</dbReference>
<dbReference type="PROSITE" id="PS00805">
    <property type="entry name" value="CALRETICULIN_REPEAT"/>
    <property type="match status" value="1"/>
</dbReference>
<feature type="compositionally biased region" description="Acidic residues" evidence="11">
    <location>
        <begin position="572"/>
        <end position="596"/>
    </location>
</feature>
<keyword evidence="10" id="KW-0732">Signal</keyword>
<keyword evidence="7 10" id="KW-0143">Chaperone</keyword>
<evidence type="ECO:0008006" key="14">
    <source>
        <dbReference type="Google" id="ProtNLM"/>
    </source>
</evidence>
<accession>A0A7R9BM50</accession>
<proteinExistence type="inferred from homology"/>
<dbReference type="SUPFAM" id="SSF49899">
    <property type="entry name" value="Concanavalin A-like lectins/glucanases"/>
    <property type="match status" value="1"/>
</dbReference>
<evidence type="ECO:0000313" key="13">
    <source>
        <dbReference type="Proteomes" id="UP000678499"/>
    </source>
</evidence>
<dbReference type="Gene3D" id="2.60.120.200">
    <property type="match status" value="1"/>
</dbReference>
<evidence type="ECO:0000256" key="1">
    <source>
        <dbReference type="ARBA" id="ARBA00004115"/>
    </source>
</evidence>
<protein>
    <recommendedName>
        <fullName evidence="14">Calnexin</fullName>
    </recommendedName>
</protein>
<dbReference type="PANTHER" id="PTHR11073:SF1">
    <property type="entry name" value="CALNEXIN 14D-RELATED"/>
    <property type="match status" value="1"/>
</dbReference>
<dbReference type="InterPro" id="IPR013320">
    <property type="entry name" value="ConA-like_dom_sf"/>
</dbReference>
<sequence>MELTFRVKFMIFLISVCVLSSVVSTEKFFDDDEADVVDDFDSSDPKVVKEEILHEVLYVSPKPSGPVYFSEHFDSEADFAKNWIKSSAKKDGVDDDIAKYDGLWGLESLERDPLDGDMGLVLKSKAKHAAISSKLNRPFSFAAGKPFVIQYEVAFQRGMECGGAYMKLISDQKHLDLNLFHDKTKYSIMFGPDKCGNDYKLHFIFQHRNPKNGTYAEKHAKRPNSKIEELFKDKKPHLFTLILNPDSTFEVLVDNEIANSGSLLVDFDPPVNPPKEIDDPSDSKPEDWDEREKIPDPVATKPDDWDENAPRHVPDEKAVKPDGWLDDEEEMVPDPEAKKPDDWDEEMDGAWEAPLINNPVCDTAPGCGKWTPPMVDNPSYRGKWYPPMIDNPAYKGKWSPRKVANPDYFEDLEPFKMDDIGAVGFELWSMSDGVYFDNIVVTSDKKVAEDYARDTFQLKLEKQDAGEAISKYRSGDLEASLEEEAQDTWFRRLVRFTNKNPWMWAVIVVVVGLPFVLILTFCCGTTSDKTAEGVAAAKKTDAASKDDEVEEEQGDAENEALLQKSKIKKDDLEDAAEESEAEEEEEEEQDEEEEALEEKGGGDKNPLVGNSGSPRRRRTRKE</sequence>
<dbReference type="InterPro" id="IPR009033">
    <property type="entry name" value="Calreticulin/calnexin_P_dom_sf"/>
</dbReference>
<dbReference type="InterPro" id="IPR001580">
    <property type="entry name" value="Calret/calnex"/>
</dbReference>
<keyword evidence="6 10" id="KW-0472">Membrane</keyword>
<dbReference type="EMBL" id="OA882681">
    <property type="protein sequence ID" value="CAD7276527.1"/>
    <property type="molecule type" value="Genomic_DNA"/>
</dbReference>
<feature type="compositionally biased region" description="Acidic residues" evidence="11">
    <location>
        <begin position="547"/>
        <end position="558"/>
    </location>
</feature>
<comment type="subcellular location">
    <subcellularLocation>
        <location evidence="1">Endoplasmic reticulum membrane</location>
        <topology evidence="1">Single-pass type I membrane protein</topology>
    </subcellularLocation>
</comment>
<evidence type="ECO:0000256" key="8">
    <source>
        <dbReference type="ARBA" id="ARBA00053392"/>
    </source>
</evidence>
<evidence type="ECO:0000256" key="10">
    <source>
        <dbReference type="RuleBase" id="RU362126"/>
    </source>
</evidence>
<feature type="region of interest" description="Disordered" evidence="11">
    <location>
        <begin position="262"/>
        <end position="344"/>
    </location>
</feature>
<comment type="similarity">
    <text evidence="2 10">Belongs to the calreticulin family.</text>
</comment>
<dbReference type="Gene3D" id="2.10.250.10">
    <property type="entry name" value="Calreticulin/calnexin, P domain"/>
    <property type="match status" value="1"/>
</dbReference>
<gene>
    <name evidence="12" type="ORF">NMOB1V02_LOCUS4286</name>
</gene>
<dbReference type="PANTHER" id="PTHR11073">
    <property type="entry name" value="CALRETICULIN AND CALNEXIN"/>
    <property type="match status" value="1"/>
</dbReference>
<dbReference type="GO" id="GO:0051082">
    <property type="term" value="F:unfolded protein binding"/>
    <property type="evidence" value="ECO:0007669"/>
    <property type="project" value="InterPro"/>
</dbReference>
<feature type="transmembrane region" description="Helical" evidence="10">
    <location>
        <begin position="502"/>
        <end position="522"/>
    </location>
</feature>
<evidence type="ECO:0000256" key="6">
    <source>
        <dbReference type="ARBA" id="ARBA00023136"/>
    </source>
</evidence>
<keyword evidence="9" id="KW-1015">Disulfide bond</keyword>
<feature type="region of interest" description="Disordered" evidence="11">
    <location>
        <begin position="538"/>
        <end position="622"/>
    </location>
</feature>
<dbReference type="PROSITE" id="PS00804">
    <property type="entry name" value="CALRETICULIN_2"/>
    <property type="match status" value="1"/>
</dbReference>
<dbReference type="GO" id="GO:0005509">
    <property type="term" value="F:calcium ion binding"/>
    <property type="evidence" value="ECO:0007669"/>
    <property type="project" value="InterPro"/>
</dbReference>
<name>A0A7R9BM50_9CRUS</name>
<dbReference type="FunFam" id="2.10.250.10:FF:000001">
    <property type="entry name" value="Calnexin homolog"/>
    <property type="match status" value="1"/>
</dbReference>
<evidence type="ECO:0000256" key="3">
    <source>
        <dbReference type="ARBA" id="ARBA00022692"/>
    </source>
</evidence>
<dbReference type="Pfam" id="PF00262">
    <property type="entry name" value="Calreticulin"/>
    <property type="match status" value="1"/>
</dbReference>
<organism evidence="12">
    <name type="scientific">Notodromas monacha</name>
    <dbReference type="NCBI Taxonomy" id="399045"/>
    <lineage>
        <taxon>Eukaryota</taxon>
        <taxon>Metazoa</taxon>
        <taxon>Ecdysozoa</taxon>
        <taxon>Arthropoda</taxon>
        <taxon>Crustacea</taxon>
        <taxon>Oligostraca</taxon>
        <taxon>Ostracoda</taxon>
        <taxon>Podocopa</taxon>
        <taxon>Podocopida</taxon>
        <taxon>Cypridocopina</taxon>
        <taxon>Cypridoidea</taxon>
        <taxon>Cyprididae</taxon>
        <taxon>Notodromas</taxon>
    </lineage>
</organism>
<dbReference type="GO" id="GO:0005789">
    <property type="term" value="C:endoplasmic reticulum membrane"/>
    <property type="evidence" value="ECO:0007669"/>
    <property type="project" value="UniProtKB-SubCell"/>
</dbReference>
<keyword evidence="13" id="KW-1185">Reference proteome</keyword>
<evidence type="ECO:0000256" key="9">
    <source>
        <dbReference type="PIRSR" id="PIRSR601580-3"/>
    </source>
</evidence>
<comment type="function">
    <text evidence="8">Calcium-binding protein that interacts with newly synthesized monoglucosylated glycoproteins in the endoplasmic reticulum. It may act in assisting protein assembly and/or in the retention within the ER of unassembled protein subunits. It seems to play a major role in the quality control apparatus of the ER by the retention of incorrectly folded proteins. Required for embryogenesis and larval development under heat and ER stress conditions. May be important for germ cell development. Involved in neuronal necrotic cell death.</text>
</comment>
<dbReference type="Proteomes" id="UP000678499">
    <property type="component" value="Unassembled WGS sequence"/>
</dbReference>
<feature type="compositionally biased region" description="Basic and acidic residues" evidence="11">
    <location>
        <begin position="275"/>
        <end position="295"/>
    </location>
</feature>
<dbReference type="GO" id="GO:0006457">
    <property type="term" value="P:protein folding"/>
    <property type="evidence" value="ECO:0007669"/>
    <property type="project" value="InterPro"/>
</dbReference>
<evidence type="ECO:0000256" key="11">
    <source>
        <dbReference type="SAM" id="MobiDB-lite"/>
    </source>
</evidence>
<evidence type="ECO:0000256" key="4">
    <source>
        <dbReference type="ARBA" id="ARBA00022824"/>
    </source>
</evidence>
<dbReference type="InterPro" id="IPR018124">
    <property type="entry name" value="Calret/calnex_CS"/>
</dbReference>
<evidence type="ECO:0000313" key="12">
    <source>
        <dbReference type="EMBL" id="CAD7276527.1"/>
    </source>
</evidence>
<evidence type="ECO:0000256" key="2">
    <source>
        <dbReference type="ARBA" id="ARBA00010983"/>
    </source>
</evidence>
<keyword evidence="5 10" id="KW-1133">Transmembrane helix</keyword>
<keyword evidence="3 10" id="KW-0812">Transmembrane</keyword>
<evidence type="ECO:0000256" key="7">
    <source>
        <dbReference type="ARBA" id="ARBA00023186"/>
    </source>
</evidence>
<dbReference type="OrthoDB" id="1938156at2759"/>
<feature type="compositionally biased region" description="Basic and acidic residues" evidence="11">
    <location>
        <begin position="308"/>
        <end position="320"/>
    </location>
</feature>
<feature type="signal peptide" evidence="10">
    <location>
        <begin position="1"/>
        <end position="25"/>
    </location>
</feature>
<feature type="compositionally biased region" description="Acidic residues" evidence="11">
    <location>
        <begin position="324"/>
        <end position="333"/>
    </location>
</feature>
<reference evidence="12" key="1">
    <citation type="submission" date="2020-11" db="EMBL/GenBank/DDBJ databases">
        <authorList>
            <person name="Tran Van P."/>
        </authorList>
    </citation>
    <scope>NUCLEOTIDE SEQUENCE</scope>
</reference>
<dbReference type="FunFam" id="2.60.120.200:FF:000011">
    <property type="entry name" value="Probable calnexin"/>
    <property type="match status" value="1"/>
</dbReference>
<keyword evidence="4 10" id="KW-0256">Endoplasmic reticulum</keyword>
<dbReference type="EMBL" id="CAJPEX010000644">
    <property type="protein sequence ID" value="CAG0916679.1"/>
    <property type="molecule type" value="Genomic_DNA"/>
</dbReference>
<feature type="chain" id="PRO_5036509502" description="Calnexin" evidence="10">
    <location>
        <begin position="26"/>
        <end position="622"/>
    </location>
</feature>
<dbReference type="PRINTS" id="PR00626">
    <property type="entry name" value="CALRETICULIN"/>
</dbReference>
<evidence type="ECO:0000256" key="5">
    <source>
        <dbReference type="ARBA" id="ARBA00022989"/>
    </source>
</evidence>
<feature type="disulfide bond" evidence="9">
    <location>
        <begin position="161"/>
        <end position="195"/>
    </location>
</feature>